<reference evidence="3 4" key="1">
    <citation type="submission" date="2018-01" db="EMBL/GenBank/DDBJ databases">
        <authorList>
            <person name="Clerissi C."/>
        </authorList>
    </citation>
    <scope>NUCLEOTIDE SEQUENCE [LARGE SCALE GENOMIC DNA]</scope>
    <source>
        <strain evidence="1">Cupriavidus taiwanensis STM 6082</strain>
        <strain evidence="2">Cupriavidus taiwanensis STM 6160</strain>
        <plasmid evidence="2">II</plasmid>
        <plasmid evidence="3">ii</plasmid>
    </source>
</reference>
<keyword evidence="2" id="KW-0614">Plasmid</keyword>
<evidence type="ECO:0000313" key="4">
    <source>
        <dbReference type="Proteomes" id="UP000256710"/>
    </source>
</evidence>
<dbReference type="EMBL" id="OFTC01000036">
    <property type="protein sequence ID" value="SOZ39087.1"/>
    <property type="molecule type" value="Genomic_DNA"/>
</dbReference>
<gene>
    <name evidence="1" type="ORF">CBM2605_B130384</name>
    <name evidence="2" type="ORF">CBM2607_MP10644</name>
</gene>
<accession>A0A375HMZ2</accession>
<evidence type="ECO:0000313" key="2">
    <source>
        <dbReference type="EMBL" id="SPD59242.1"/>
    </source>
</evidence>
<dbReference type="AlphaFoldDB" id="A0A375HMZ2"/>
<organism evidence="2 3">
    <name type="scientific">Cupriavidus neocaledonicus</name>
    <dbReference type="NCBI Taxonomy" id="1040979"/>
    <lineage>
        <taxon>Bacteria</taxon>
        <taxon>Pseudomonadati</taxon>
        <taxon>Pseudomonadota</taxon>
        <taxon>Betaproteobacteria</taxon>
        <taxon>Burkholderiales</taxon>
        <taxon>Burkholderiaceae</taxon>
        <taxon>Cupriavidus</taxon>
    </lineage>
</organism>
<dbReference type="Proteomes" id="UP000256710">
    <property type="component" value="Unassembled WGS sequence"/>
</dbReference>
<dbReference type="EMBL" id="LT984807">
    <property type="protein sequence ID" value="SPD59242.1"/>
    <property type="molecule type" value="Genomic_DNA"/>
</dbReference>
<geneLocation type="plasmid" evidence="3">
    <name>ii</name>
</geneLocation>
<proteinExistence type="predicted"/>
<name>A0A375HMZ2_9BURK</name>
<protein>
    <submittedName>
        <fullName evidence="2">Uncharacterized protein</fullName>
    </submittedName>
</protein>
<sequence length="50" mass="5598">MNCGPGIVAGQYESFVTHAPQQEVAHRTWVGVFPVTGRNVLVGCRLFRRR</sequence>
<dbReference type="Proteomes" id="UP000255168">
    <property type="component" value="Plasmid II"/>
</dbReference>
<evidence type="ECO:0000313" key="3">
    <source>
        <dbReference type="Proteomes" id="UP000255168"/>
    </source>
</evidence>
<evidence type="ECO:0000313" key="1">
    <source>
        <dbReference type="EMBL" id="SOZ39087.1"/>
    </source>
</evidence>
<keyword evidence="4" id="KW-1185">Reference proteome</keyword>
<geneLocation type="plasmid" evidence="2">
    <name>II</name>
</geneLocation>